<dbReference type="SUPFAM" id="SSF56645">
    <property type="entry name" value="Acyl-CoA dehydrogenase NM domain-like"/>
    <property type="match status" value="1"/>
</dbReference>
<keyword evidence="2" id="KW-1185">Reference proteome</keyword>
<gene>
    <name evidence="1" type="ORF">BBEV_0794</name>
</gene>
<protein>
    <submittedName>
        <fullName evidence="1">Acyl-CoA Dehydrogenase</fullName>
        <ecNumber evidence="1">1.3.8.1</ecNumber>
    </submittedName>
</protein>
<dbReference type="Proteomes" id="UP000094463">
    <property type="component" value="Chromosome"/>
</dbReference>
<accession>A0A1D7QT37</accession>
<organism evidence="1 2">
    <name type="scientific">Salisediminibacterium beveridgei</name>
    <dbReference type="NCBI Taxonomy" id="632773"/>
    <lineage>
        <taxon>Bacteria</taxon>
        <taxon>Bacillati</taxon>
        <taxon>Bacillota</taxon>
        <taxon>Bacilli</taxon>
        <taxon>Bacillales</taxon>
        <taxon>Bacillaceae</taxon>
        <taxon>Salisediminibacterium</taxon>
    </lineage>
</organism>
<dbReference type="AlphaFoldDB" id="A0A1D7QT37"/>
<evidence type="ECO:0000313" key="2">
    <source>
        <dbReference type="Proteomes" id="UP000094463"/>
    </source>
</evidence>
<dbReference type="GO" id="GO:0016937">
    <property type="term" value="F:short-chain fatty acyl-CoA dehydrogenase activity"/>
    <property type="evidence" value="ECO:0007669"/>
    <property type="project" value="UniProtKB-EC"/>
</dbReference>
<dbReference type="InterPro" id="IPR009100">
    <property type="entry name" value="AcylCoA_DH/oxidase_NM_dom_sf"/>
</dbReference>
<reference evidence="1 2" key="1">
    <citation type="submission" date="2015-08" db="EMBL/GenBank/DDBJ databases">
        <title>The complete genome sequence of Bacillus beveridgei MLTeJB.</title>
        <authorList>
            <person name="Hanson T.E."/>
            <person name="Mesa C."/>
            <person name="Basesman S.M."/>
            <person name="Oremland R.S."/>
        </authorList>
    </citation>
    <scope>NUCLEOTIDE SEQUENCE [LARGE SCALE GENOMIC DNA]</scope>
    <source>
        <strain evidence="1 2">MLTeJB</strain>
    </source>
</reference>
<dbReference type="EMBL" id="CP012502">
    <property type="protein sequence ID" value="AOM82165.1"/>
    <property type="molecule type" value="Genomic_DNA"/>
</dbReference>
<dbReference type="PATRIC" id="fig|632773.3.peg.837"/>
<dbReference type="PANTHER" id="PTHR43884:SF12">
    <property type="entry name" value="ISOVALERYL-COA DEHYDROGENASE, MITOCHONDRIAL-RELATED"/>
    <property type="match status" value="1"/>
</dbReference>
<dbReference type="Gene3D" id="2.40.110.10">
    <property type="entry name" value="Butyryl-CoA Dehydrogenase, subunit A, domain 2"/>
    <property type="match status" value="1"/>
</dbReference>
<sequence>MAIHVEESLQDILEKDLKPLVKRIDQDAFYPESVIQKLPGLVSGRSLYEETRLIHEVSATCMTTGFNLWCHFAALTYIRHTENLALKVRFRHALEEGTVIGATGLSNPMKHYAGLEKLHLNAVREKGGYSITGALPAVSNLGPGHWFGIIAQAEEPNQRIMAFIPFDAKGLSTNEKLSYAGINGSATYSCKFNSVFVPDEEVITEDADQFVKTIRPYFVTYQIPLGTGVTEAAMASIGKYETRQNRCNDFLSTDDQELCHELTSVQEKLDELTSGGAPDWSEIIQLKKQTTELTASAVHTAMLHAGGSGYQSNSPDYRRLRESYFFLNLTPTIKHLEKLLKHP</sequence>
<keyword evidence="1" id="KW-0560">Oxidoreductase</keyword>
<dbReference type="STRING" id="632773.BBEV_0794"/>
<name>A0A1D7QT37_9BACI</name>
<dbReference type="PANTHER" id="PTHR43884">
    <property type="entry name" value="ACYL-COA DEHYDROGENASE"/>
    <property type="match status" value="1"/>
</dbReference>
<dbReference type="RefSeq" id="WP_069364280.1">
    <property type="nucleotide sequence ID" value="NZ_CP012502.1"/>
</dbReference>
<proteinExistence type="predicted"/>
<dbReference type="InterPro" id="IPR046373">
    <property type="entry name" value="Acyl-CoA_Oxase/DH_mid-dom_sf"/>
</dbReference>
<dbReference type="OrthoDB" id="2564795at2"/>
<dbReference type="KEGG" id="bbev:BBEV_0794"/>
<dbReference type="EC" id="1.3.8.1" evidence="1"/>
<evidence type="ECO:0000313" key="1">
    <source>
        <dbReference type="EMBL" id="AOM82165.1"/>
    </source>
</evidence>